<sequence length="133" mass="15180">MSDIEAFSKAYRALLDEAQLAESIPENMSLEVSSPGLERVVRIPQDLDRFKDRTMHVKYITEATETSSSTEGDGVFRLVSFDLETSCCTWGLADVKVNRQKAGKGRPMNKKQREWRLNTPFSALRLVRLYSDF</sequence>
<evidence type="ECO:0000313" key="3">
    <source>
        <dbReference type="Proteomes" id="UP000541444"/>
    </source>
</evidence>
<evidence type="ECO:0000259" key="1">
    <source>
        <dbReference type="Pfam" id="PF25498"/>
    </source>
</evidence>
<gene>
    <name evidence="2" type="ORF">GIB67_018345</name>
</gene>
<evidence type="ECO:0000313" key="2">
    <source>
        <dbReference type="EMBL" id="KAF6154908.1"/>
    </source>
</evidence>
<proteinExistence type="predicted"/>
<accession>A0A7J7MJK7</accession>
<organism evidence="2 3">
    <name type="scientific">Kingdonia uniflora</name>
    <dbReference type="NCBI Taxonomy" id="39325"/>
    <lineage>
        <taxon>Eukaryota</taxon>
        <taxon>Viridiplantae</taxon>
        <taxon>Streptophyta</taxon>
        <taxon>Embryophyta</taxon>
        <taxon>Tracheophyta</taxon>
        <taxon>Spermatophyta</taxon>
        <taxon>Magnoliopsida</taxon>
        <taxon>Ranunculales</taxon>
        <taxon>Circaeasteraceae</taxon>
        <taxon>Kingdonia</taxon>
    </lineage>
</organism>
<dbReference type="EMBL" id="JACGCM010001448">
    <property type="protein sequence ID" value="KAF6154908.1"/>
    <property type="molecule type" value="Genomic_DNA"/>
</dbReference>
<dbReference type="OrthoDB" id="1100432at2759"/>
<dbReference type="InterPro" id="IPR057234">
    <property type="entry name" value="DUF7912"/>
</dbReference>
<name>A0A7J7MJK7_9MAGN</name>
<dbReference type="PANTHER" id="PTHR34544:SF1">
    <property type="entry name" value="OS04G0438300 PROTEIN"/>
    <property type="match status" value="1"/>
</dbReference>
<feature type="domain" description="DUF7912" evidence="1">
    <location>
        <begin position="40"/>
        <end position="130"/>
    </location>
</feature>
<dbReference type="Pfam" id="PF25498">
    <property type="entry name" value="DUF7912"/>
    <property type="match status" value="1"/>
</dbReference>
<dbReference type="AlphaFoldDB" id="A0A7J7MJK7"/>
<comment type="caution">
    <text evidence="2">The sequence shown here is derived from an EMBL/GenBank/DDBJ whole genome shotgun (WGS) entry which is preliminary data.</text>
</comment>
<reference evidence="2 3" key="1">
    <citation type="journal article" date="2020" name="IScience">
        <title>Genome Sequencing of the Endangered Kingdonia uniflora (Circaeasteraceae, Ranunculales) Reveals Potential Mechanisms of Evolutionary Specialization.</title>
        <authorList>
            <person name="Sun Y."/>
            <person name="Deng T."/>
            <person name="Zhang A."/>
            <person name="Moore M.J."/>
            <person name="Landis J.B."/>
            <person name="Lin N."/>
            <person name="Zhang H."/>
            <person name="Zhang X."/>
            <person name="Huang J."/>
            <person name="Zhang X."/>
            <person name="Sun H."/>
            <person name="Wang H."/>
        </authorList>
    </citation>
    <scope>NUCLEOTIDE SEQUENCE [LARGE SCALE GENOMIC DNA]</scope>
    <source>
        <strain evidence="2">TB1705</strain>
        <tissue evidence="2">Leaf</tissue>
    </source>
</reference>
<dbReference type="PANTHER" id="PTHR34544">
    <property type="entry name" value="OSJNBA0006B20.18 PROTEIN"/>
    <property type="match status" value="1"/>
</dbReference>
<dbReference type="Proteomes" id="UP000541444">
    <property type="component" value="Unassembled WGS sequence"/>
</dbReference>
<protein>
    <recommendedName>
        <fullName evidence="1">DUF7912 domain-containing protein</fullName>
    </recommendedName>
</protein>
<keyword evidence="3" id="KW-1185">Reference proteome</keyword>